<dbReference type="Proteomes" id="UP000501690">
    <property type="component" value="Linkage Group LG7"/>
</dbReference>
<organism evidence="1 2">
    <name type="scientific">Vigna unguiculata</name>
    <name type="common">Cowpea</name>
    <dbReference type="NCBI Taxonomy" id="3917"/>
    <lineage>
        <taxon>Eukaryota</taxon>
        <taxon>Viridiplantae</taxon>
        <taxon>Streptophyta</taxon>
        <taxon>Embryophyta</taxon>
        <taxon>Tracheophyta</taxon>
        <taxon>Spermatophyta</taxon>
        <taxon>Magnoliopsida</taxon>
        <taxon>eudicotyledons</taxon>
        <taxon>Gunneridae</taxon>
        <taxon>Pentapetalae</taxon>
        <taxon>rosids</taxon>
        <taxon>fabids</taxon>
        <taxon>Fabales</taxon>
        <taxon>Fabaceae</taxon>
        <taxon>Papilionoideae</taxon>
        <taxon>50 kb inversion clade</taxon>
        <taxon>NPAAA clade</taxon>
        <taxon>indigoferoid/millettioid clade</taxon>
        <taxon>Phaseoleae</taxon>
        <taxon>Vigna</taxon>
    </lineage>
</organism>
<protein>
    <submittedName>
        <fullName evidence="1">Uncharacterized protein</fullName>
    </submittedName>
</protein>
<gene>
    <name evidence="1" type="ORF">DEO72_LG7g1716</name>
</gene>
<accession>A0A4D6MGB0</accession>
<name>A0A4D6MGB0_VIGUN</name>
<proteinExistence type="predicted"/>
<dbReference type="EMBL" id="CP039351">
    <property type="protein sequence ID" value="QCE00426.1"/>
    <property type="molecule type" value="Genomic_DNA"/>
</dbReference>
<keyword evidence="2" id="KW-1185">Reference proteome</keyword>
<evidence type="ECO:0000313" key="2">
    <source>
        <dbReference type="Proteomes" id="UP000501690"/>
    </source>
</evidence>
<sequence length="102" mass="11324">MELMHRLAARDLPPGAISGALILCCCNRRGWSRWKIAFDKVNRQAGLTIPERSLTRGALRTKGYRQAVSGCRECFEALSAWRYVTPGGLEAGSAWQHVPPAR</sequence>
<reference evidence="1 2" key="1">
    <citation type="submission" date="2019-04" db="EMBL/GenBank/DDBJ databases">
        <title>An improved genome assembly and genetic linkage map for asparagus bean, Vigna unguiculata ssp. sesquipedialis.</title>
        <authorList>
            <person name="Xia Q."/>
            <person name="Zhang R."/>
            <person name="Dong Y."/>
        </authorList>
    </citation>
    <scope>NUCLEOTIDE SEQUENCE [LARGE SCALE GENOMIC DNA]</scope>
    <source>
        <tissue evidence="1">Leaf</tissue>
    </source>
</reference>
<dbReference type="AlphaFoldDB" id="A0A4D6MGB0"/>
<evidence type="ECO:0000313" key="1">
    <source>
        <dbReference type="EMBL" id="QCE00426.1"/>
    </source>
</evidence>